<dbReference type="Gene3D" id="3.30.420.10">
    <property type="entry name" value="Ribonuclease H-like superfamily/Ribonuclease H"/>
    <property type="match status" value="1"/>
</dbReference>
<feature type="region of interest" description="Disordered" evidence="1">
    <location>
        <begin position="1"/>
        <end position="29"/>
    </location>
</feature>
<dbReference type="InterPro" id="IPR038720">
    <property type="entry name" value="YprB_RNase_H-like_dom"/>
</dbReference>
<sequence length="425" mass="47234">MSGRLRERLGRLTGSGDRSKPAADEVASAVAEAAPQEPEAADWAKLGFALRLGPGGSCLTRDVRYEASHRHGHFAVSEFASAGAALTRLDPAGRVVKPEKLLFLDTETTGLGQGAGNVPFLIGIGWWTSDGFTVRQCLIRHPGEEAAMLAMLSERLPEFTHLVTYNGRTFDWPLVKNRYVLQRMAVPKDPAHFDFLYPSRSLWRTTMPSVRLGAVEEAKLGVFREDDVPGSMAPALYFQYLAERDCSVLEGVVRHNETDIVTLLTLAIHFGTLLRDGGVALDGLSAAELLRLGLWYERLGFESEACGAIDALAGRPAEEAAPHWHEAAAFYKRRKRWDDAIRLWRAVAEGGRLWSALDPYVELAIAYEHRLKDADAALYWTDEALRTAERRLSLSRAGDDGKLREQLAELRKRKERLARKRGALF</sequence>
<keyword evidence="4" id="KW-1185">Reference proteome</keyword>
<dbReference type="InterPro" id="IPR036397">
    <property type="entry name" value="RNaseH_sf"/>
</dbReference>
<dbReference type="InterPro" id="IPR011990">
    <property type="entry name" value="TPR-like_helical_dom_sf"/>
</dbReference>
<evidence type="ECO:0000259" key="2">
    <source>
        <dbReference type="Pfam" id="PF13482"/>
    </source>
</evidence>
<feature type="compositionally biased region" description="Basic and acidic residues" evidence="1">
    <location>
        <begin position="1"/>
        <end position="10"/>
    </location>
</feature>
<dbReference type="EMBL" id="VCIW01000016">
    <property type="protein sequence ID" value="TLS50162.1"/>
    <property type="molecule type" value="Genomic_DNA"/>
</dbReference>
<dbReference type="Proteomes" id="UP000309676">
    <property type="component" value="Unassembled WGS sequence"/>
</dbReference>
<feature type="domain" description="YprB ribonuclease H-like" evidence="2">
    <location>
        <begin position="102"/>
        <end position="268"/>
    </location>
</feature>
<evidence type="ECO:0000313" key="4">
    <source>
        <dbReference type="Proteomes" id="UP000309676"/>
    </source>
</evidence>
<dbReference type="PANTHER" id="PTHR38462">
    <property type="entry name" value="EXONUCLEASE-LIKE PROTEIN"/>
    <property type="match status" value="1"/>
</dbReference>
<accession>A0A5R9G1F1</accession>
<organism evidence="3 4">
    <name type="scientific">Paenibacillus antri</name>
    <dbReference type="NCBI Taxonomy" id="2582848"/>
    <lineage>
        <taxon>Bacteria</taxon>
        <taxon>Bacillati</taxon>
        <taxon>Bacillota</taxon>
        <taxon>Bacilli</taxon>
        <taxon>Bacillales</taxon>
        <taxon>Paenibacillaceae</taxon>
        <taxon>Paenibacillus</taxon>
    </lineage>
</organism>
<dbReference type="RefSeq" id="WP_138196309.1">
    <property type="nucleotide sequence ID" value="NZ_VCIW01000016.1"/>
</dbReference>
<dbReference type="SUPFAM" id="SSF53098">
    <property type="entry name" value="Ribonuclease H-like"/>
    <property type="match status" value="1"/>
</dbReference>
<protein>
    <recommendedName>
        <fullName evidence="2">YprB ribonuclease H-like domain-containing protein</fullName>
    </recommendedName>
</protein>
<dbReference type="OrthoDB" id="9790530at2"/>
<dbReference type="InterPro" id="IPR012337">
    <property type="entry name" value="RNaseH-like_sf"/>
</dbReference>
<dbReference type="AlphaFoldDB" id="A0A5R9G1F1"/>
<comment type="caution">
    <text evidence="3">The sequence shown here is derived from an EMBL/GenBank/DDBJ whole genome shotgun (WGS) entry which is preliminary data.</text>
</comment>
<reference evidence="3 4" key="1">
    <citation type="submission" date="2019-05" db="EMBL/GenBank/DDBJ databases">
        <authorList>
            <person name="Narsing Rao M.P."/>
            <person name="Li W.J."/>
        </authorList>
    </citation>
    <scope>NUCLEOTIDE SEQUENCE [LARGE SCALE GENOMIC DNA]</scope>
    <source>
        <strain evidence="3 4">SYSU_K30003</strain>
    </source>
</reference>
<evidence type="ECO:0000256" key="1">
    <source>
        <dbReference type="SAM" id="MobiDB-lite"/>
    </source>
</evidence>
<dbReference type="GO" id="GO:0003676">
    <property type="term" value="F:nucleic acid binding"/>
    <property type="evidence" value="ECO:0007669"/>
    <property type="project" value="InterPro"/>
</dbReference>
<evidence type="ECO:0000313" key="3">
    <source>
        <dbReference type="EMBL" id="TLS50162.1"/>
    </source>
</evidence>
<name>A0A5R9G1F1_9BACL</name>
<proteinExistence type="predicted"/>
<dbReference type="Pfam" id="PF13482">
    <property type="entry name" value="RNase_H_2"/>
    <property type="match status" value="1"/>
</dbReference>
<gene>
    <name evidence="3" type="ORF">FE782_21035</name>
</gene>
<dbReference type="PANTHER" id="PTHR38462:SF1">
    <property type="entry name" value="YPRB RIBONUCLEASE H-LIKE DOMAIN-CONTAINING PROTEIN"/>
    <property type="match status" value="1"/>
</dbReference>
<dbReference type="SUPFAM" id="SSF48452">
    <property type="entry name" value="TPR-like"/>
    <property type="match status" value="1"/>
</dbReference>